<comment type="caution">
    <text evidence="2">The sequence shown here is derived from an EMBL/GenBank/DDBJ whole genome shotgun (WGS) entry which is preliminary data.</text>
</comment>
<accession>A0ABS8AUU4</accession>
<sequence length="181" mass="19997">MLSTYPLTSPIPTISTERLRLRGHYSTDLAPFTAMFQQPAVYTYLGGQPVPEEDVWTKILRNNGLWPLLGFGYWAVEEKATGHYIGAVGFADYQRAIEPSIKGEPEIGWVLSPQVHGRGYATEAVQAALAWGNRHFTSSRTVCIIDPANTASLRVAAKCGYEPVQLTSYKGQDILLLARPQ</sequence>
<dbReference type="PANTHER" id="PTHR43792">
    <property type="entry name" value="GNAT FAMILY, PUTATIVE (AFU_ORTHOLOGUE AFUA_3G00765)-RELATED-RELATED"/>
    <property type="match status" value="1"/>
</dbReference>
<evidence type="ECO:0000313" key="2">
    <source>
        <dbReference type="EMBL" id="MCB2410002.1"/>
    </source>
</evidence>
<evidence type="ECO:0000313" key="3">
    <source>
        <dbReference type="Proteomes" id="UP001165296"/>
    </source>
</evidence>
<proteinExistence type="predicted"/>
<dbReference type="Pfam" id="PF13302">
    <property type="entry name" value="Acetyltransf_3"/>
    <property type="match status" value="1"/>
</dbReference>
<dbReference type="PROSITE" id="PS51186">
    <property type="entry name" value="GNAT"/>
    <property type="match status" value="1"/>
</dbReference>
<protein>
    <submittedName>
        <fullName evidence="2">GNAT family N-acetyltransferase</fullName>
    </submittedName>
</protein>
<keyword evidence="3" id="KW-1185">Reference proteome</keyword>
<reference evidence="2" key="1">
    <citation type="submission" date="2021-10" db="EMBL/GenBank/DDBJ databases">
        <authorList>
            <person name="Dean J.D."/>
            <person name="Kim M.K."/>
            <person name="Newey C.N."/>
            <person name="Stoker T.S."/>
            <person name="Thompson D.W."/>
            <person name="Grose J.H."/>
        </authorList>
    </citation>
    <scope>NUCLEOTIDE SEQUENCE</scope>
    <source>
        <strain evidence="2">BT178</strain>
    </source>
</reference>
<evidence type="ECO:0000259" key="1">
    <source>
        <dbReference type="PROSITE" id="PS51186"/>
    </source>
</evidence>
<feature type="domain" description="N-acetyltransferase" evidence="1">
    <location>
        <begin position="19"/>
        <end position="181"/>
    </location>
</feature>
<dbReference type="Gene3D" id="3.40.630.30">
    <property type="match status" value="1"/>
</dbReference>
<dbReference type="PANTHER" id="PTHR43792:SF1">
    <property type="entry name" value="N-ACETYLTRANSFERASE DOMAIN-CONTAINING PROTEIN"/>
    <property type="match status" value="1"/>
</dbReference>
<dbReference type="InterPro" id="IPR016181">
    <property type="entry name" value="Acyl_CoA_acyltransferase"/>
</dbReference>
<dbReference type="EMBL" id="JAJADR010000006">
    <property type="protein sequence ID" value="MCB2410002.1"/>
    <property type="molecule type" value="Genomic_DNA"/>
</dbReference>
<dbReference type="SUPFAM" id="SSF55729">
    <property type="entry name" value="Acyl-CoA N-acyltransferases (Nat)"/>
    <property type="match status" value="1"/>
</dbReference>
<dbReference type="InterPro" id="IPR000182">
    <property type="entry name" value="GNAT_dom"/>
</dbReference>
<dbReference type="Proteomes" id="UP001165296">
    <property type="component" value="Unassembled WGS sequence"/>
</dbReference>
<gene>
    <name evidence="2" type="ORF">LGH74_18575</name>
</gene>
<organism evidence="2 3">
    <name type="scientific">Hymenobacter lucidus</name>
    <dbReference type="NCBI Taxonomy" id="2880930"/>
    <lineage>
        <taxon>Bacteria</taxon>
        <taxon>Pseudomonadati</taxon>
        <taxon>Bacteroidota</taxon>
        <taxon>Cytophagia</taxon>
        <taxon>Cytophagales</taxon>
        <taxon>Hymenobacteraceae</taxon>
        <taxon>Hymenobacter</taxon>
    </lineage>
</organism>
<dbReference type="InterPro" id="IPR051531">
    <property type="entry name" value="N-acetyltransferase"/>
</dbReference>
<dbReference type="RefSeq" id="WP_226177928.1">
    <property type="nucleotide sequence ID" value="NZ_JAJADR010000006.1"/>
</dbReference>
<name>A0ABS8AUU4_9BACT</name>